<evidence type="ECO:0000313" key="3">
    <source>
        <dbReference type="Proteomes" id="UP000036356"/>
    </source>
</evidence>
<gene>
    <name evidence="2" type="ORF">DEAC_c26980</name>
</gene>
<dbReference type="Pfam" id="PF01966">
    <property type="entry name" value="HD"/>
    <property type="match status" value="1"/>
</dbReference>
<name>A0A0J1ILI8_9FIRM</name>
<dbReference type="InterPro" id="IPR006674">
    <property type="entry name" value="HD_domain"/>
</dbReference>
<dbReference type="InterPro" id="IPR003607">
    <property type="entry name" value="HD/PDEase_dom"/>
</dbReference>
<protein>
    <submittedName>
        <fullName evidence="2">HD domain protein</fullName>
    </submittedName>
</protein>
<comment type="caution">
    <text evidence="2">The sequence shown here is derived from an EMBL/GenBank/DDBJ whole genome shotgun (WGS) entry which is preliminary data.</text>
</comment>
<dbReference type="Gene3D" id="1.10.3210.10">
    <property type="entry name" value="Hypothetical protein af1432"/>
    <property type="match status" value="1"/>
</dbReference>
<proteinExistence type="predicted"/>
<evidence type="ECO:0000259" key="1">
    <source>
        <dbReference type="Pfam" id="PF01966"/>
    </source>
</evidence>
<keyword evidence="3" id="KW-1185">Reference proteome</keyword>
<feature type="domain" description="HD" evidence="1">
    <location>
        <begin position="37"/>
        <end position="151"/>
    </location>
</feature>
<dbReference type="STRING" id="476652.DEAC_c26980"/>
<dbReference type="CDD" id="cd00077">
    <property type="entry name" value="HDc"/>
    <property type="match status" value="1"/>
</dbReference>
<dbReference type="EMBL" id="LDZY01000008">
    <property type="protein sequence ID" value="KLU65561.1"/>
    <property type="molecule type" value="Genomic_DNA"/>
</dbReference>
<dbReference type="SUPFAM" id="SSF109604">
    <property type="entry name" value="HD-domain/PDEase-like"/>
    <property type="match status" value="1"/>
</dbReference>
<dbReference type="Proteomes" id="UP000036356">
    <property type="component" value="Unassembled WGS sequence"/>
</dbReference>
<dbReference type="PATRIC" id="fig|476652.3.peg.2823"/>
<dbReference type="AlphaFoldDB" id="A0A0J1ILI8"/>
<evidence type="ECO:0000313" key="2">
    <source>
        <dbReference type="EMBL" id="KLU65561.1"/>
    </source>
</evidence>
<organism evidence="2 3">
    <name type="scientific">Desulfosporosinus acididurans</name>
    <dbReference type="NCBI Taxonomy" id="476652"/>
    <lineage>
        <taxon>Bacteria</taxon>
        <taxon>Bacillati</taxon>
        <taxon>Bacillota</taxon>
        <taxon>Clostridia</taxon>
        <taxon>Eubacteriales</taxon>
        <taxon>Desulfitobacteriaceae</taxon>
        <taxon>Desulfosporosinus</taxon>
    </lineage>
</organism>
<dbReference type="RefSeq" id="WP_047810513.1">
    <property type="nucleotide sequence ID" value="NZ_LDZY01000008.1"/>
</dbReference>
<reference evidence="2 3" key="1">
    <citation type="submission" date="2015-06" db="EMBL/GenBank/DDBJ databases">
        <title>Draft genome of the moderately acidophilic sulfate reducer Candidatus Desulfosporosinus acididurans strain M1.</title>
        <authorList>
            <person name="Poehlein A."/>
            <person name="Petzsch P."/>
            <person name="Johnson B.D."/>
            <person name="Schloemann M."/>
            <person name="Daniel R."/>
            <person name="Muehling M."/>
        </authorList>
    </citation>
    <scope>NUCLEOTIDE SEQUENCE [LARGE SCALE GENOMIC DNA]</scope>
    <source>
        <strain evidence="2 3">M1</strain>
    </source>
</reference>
<accession>A0A0J1ILI8</accession>
<sequence>MTQSDVLYLTSWFENFTNRYTSSDLEIQANLQYKKGHSQRVRDNMLMIGADLRLDTDQMKLAEVIGLFHDVGRFEQYAKYHTFKDHLSEDHAILGVSILEREHILTDRVNESEIEIINKSIFNHNRRVIQGNICGTTLKFCQMIRDADKLDIFDQIINFYENPGKTPYLAVEKDHEDQRYSLEIIEGILSGKQISYSIVKYPIDIKLVRLSWLLDLTFSIALKTAQRKQYFERLKKFIPSTQDTLQVFMFIEQRLLQKAAAN</sequence>